<comment type="subcellular location">
    <subcellularLocation>
        <location evidence="1">Cell envelope</location>
    </subcellularLocation>
</comment>
<keyword evidence="3" id="KW-0479">Metal-binding</keyword>
<dbReference type="GO" id="GO:0030313">
    <property type="term" value="C:cell envelope"/>
    <property type="evidence" value="ECO:0007669"/>
    <property type="project" value="UniProtKB-SubCell"/>
</dbReference>
<keyword evidence="5" id="KW-0408">Iron</keyword>
<proteinExistence type="predicted"/>
<keyword evidence="4" id="KW-0677">Repeat</keyword>
<evidence type="ECO:0000313" key="8">
    <source>
        <dbReference type="EMBL" id="SBV98066.1"/>
    </source>
</evidence>
<gene>
    <name evidence="8" type="primary">fdhB</name>
    <name evidence="8" type="ORF">KM92DES2_11007</name>
</gene>
<keyword evidence="6" id="KW-0411">Iron-sulfur</keyword>
<evidence type="ECO:0000256" key="3">
    <source>
        <dbReference type="ARBA" id="ARBA00022723"/>
    </source>
</evidence>
<dbReference type="SUPFAM" id="SSF54862">
    <property type="entry name" value="4Fe-4S ferredoxins"/>
    <property type="match status" value="1"/>
</dbReference>
<dbReference type="RefSeq" id="WP_192112389.1">
    <property type="nucleotide sequence ID" value="NZ_CABUEN010000001.1"/>
</dbReference>
<dbReference type="CDD" id="cd10559">
    <property type="entry name" value="W-FDH"/>
    <property type="match status" value="1"/>
</dbReference>
<dbReference type="PANTHER" id="PTHR43545:SF6">
    <property type="entry name" value="FORMATE DEHYDROGENASE, NITRATE-INDUCIBLE, IRON-SULFUR SUBUNIT"/>
    <property type="match status" value="1"/>
</dbReference>
<dbReference type="PROSITE" id="PS51379">
    <property type="entry name" value="4FE4S_FER_2"/>
    <property type="match status" value="1"/>
</dbReference>
<evidence type="ECO:0000256" key="1">
    <source>
        <dbReference type="ARBA" id="ARBA00004196"/>
    </source>
</evidence>
<evidence type="ECO:0000256" key="2">
    <source>
        <dbReference type="ARBA" id="ARBA00022485"/>
    </source>
</evidence>
<dbReference type="EMBL" id="FLUP01000001">
    <property type="protein sequence ID" value="SBV98066.1"/>
    <property type="molecule type" value="Genomic_DNA"/>
</dbReference>
<organism evidence="8">
    <name type="scientific">uncultured Desulfovibrio sp</name>
    <dbReference type="NCBI Taxonomy" id="167968"/>
    <lineage>
        <taxon>Bacteria</taxon>
        <taxon>Pseudomonadati</taxon>
        <taxon>Thermodesulfobacteriota</taxon>
        <taxon>Desulfovibrionia</taxon>
        <taxon>Desulfovibrionales</taxon>
        <taxon>Desulfovibrionaceae</taxon>
        <taxon>Desulfovibrio</taxon>
        <taxon>environmental samples</taxon>
    </lineage>
</organism>
<sequence length="219" mass="24700">MPKTFLIDTTRCTACRGCQLACKEWHDLPANETKQRGTHQNPPDLNPNNLKIVRFRERMKPDGTVVWNFFPDQCRHCITPICKEVADMAVPGAIIKDPKTGMVIATDKSAKLSPEDAQAVIDACPYNIPRLDPKTKCLTKCDMCIDRVTAGMLPICVKTCPTGTMAFGEREEILPMAQKRLEIVKKTFPKAFLADVQDVSVIYLLAEEKEHYYEYAAFM</sequence>
<feature type="domain" description="4Fe-4S ferredoxin-type" evidence="7">
    <location>
        <begin position="3"/>
        <end position="33"/>
    </location>
</feature>
<evidence type="ECO:0000256" key="6">
    <source>
        <dbReference type="ARBA" id="ARBA00023014"/>
    </source>
</evidence>
<evidence type="ECO:0000256" key="4">
    <source>
        <dbReference type="ARBA" id="ARBA00022737"/>
    </source>
</evidence>
<reference evidence="8" key="1">
    <citation type="submission" date="2016-04" db="EMBL/GenBank/DDBJ databases">
        <authorList>
            <person name="Evans L.H."/>
            <person name="Alamgir A."/>
            <person name="Owens N."/>
            <person name="Weber N.D."/>
            <person name="Virtaneva K."/>
            <person name="Barbian K."/>
            <person name="Babar A."/>
            <person name="Rosenke K."/>
        </authorList>
    </citation>
    <scope>NUCLEOTIDE SEQUENCE</scope>
    <source>
        <strain evidence="8">92-2</strain>
    </source>
</reference>
<protein>
    <submittedName>
        <fullName evidence="8">Formate dehydrogenase subunit beta</fullName>
    </submittedName>
</protein>
<accession>A0A212JF62</accession>
<name>A0A212JF62_9BACT</name>
<dbReference type="GO" id="GO:0051539">
    <property type="term" value="F:4 iron, 4 sulfur cluster binding"/>
    <property type="evidence" value="ECO:0007669"/>
    <property type="project" value="UniProtKB-KW"/>
</dbReference>
<evidence type="ECO:0000259" key="7">
    <source>
        <dbReference type="PROSITE" id="PS51379"/>
    </source>
</evidence>
<dbReference type="Pfam" id="PF13247">
    <property type="entry name" value="Fer4_11"/>
    <property type="match status" value="1"/>
</dbReference>
<dbReference type="InterPro" id="IPR017896">
    <property type="entry name" value="4Fe4S_Fe-S-bd"/>
</dbReference>
<dbReference type="PANTHER" id="PTHR43545">
    <property type="entry name" value="FORMATE DEHYDROGENASE, NITRATE-INDUCIBLE, IRON-SULFUR SUBUNIT"/>
    <property type="match status" value="1"/>
</dbReference>
<dbReference type="Gene3D" id="3.30.70.20">
    <property type="match status" value="2"/>
</dbReference>
<dbReference type="InterPro" id="IPR051555">
    <property type="entry name" value="FDH_Electron_Transfer_Unit"/>
</dbReference>
<evidence type="ECO:0000256" key="5">
    <source>
        <dbReference type="ARBA" id="ARBA00023004"/>
    </source>
</evidence>
<keyword evidence="2" id="KW-0004">4Fe-4S</keyword>
<dbReference type="AlphaFoldDB" id="A0A212JF62"/>
<dbReference type="GO" id="GO:0046872">
    <property type="term" value="F:metal ion binding"/>
    <property type="evidence" value="ECO:0007669"/>
    <property type="project" value="UniProtKB-KW"/>
</dbReference>